<dbReference type="AlphaFoldDB" id="G2Y7Q5"/>
<dbReference type="HOGENOM" id="CLU_2922367_0_0_1"/>
<evidence type="ECO:0000256" key="1">
    <source>
        <dbReference type="SAM" id="Phobius"/>
    </source>
</evidence>
<sequence length="61" mass="7614">MRMTEREEDINARHKTKDHHAYREIGFCYKFFIFIWLQIKVYPRFFIQKLSGGWINTLYLL</sequence>
<gene>
    <name evidence="2" type="ORF">BofuT4_P034670.1</name>
</gene>
<reference evidence="3" key="1">
    <citation type="journal article" date="2011" name="PLoS Genet.">
        <title>Genomic analysis of the necrotrophic fungal pathogens Sclerotinia sclerotiorum and Botrytis cinerea.</title>
        <authorList>
            <person name="Amselem J."/>
            <person name="Cuomo C.A."/>
            <person name="van Kan J.A."/>
            <person name="Viaud M."/>
            <person name="Benito E.P."/>
            <person name="Couloux A."/>
            <person name="Coutinho P.M."/>
            <person name="de Vries R.P."/>
            <person name="Dyer P.S."/>
            <person name="Fillinger S."/>
            <person name="Fournier E."/>
            <person name="Gout L."/>
            <person name="Hahn M."/>
            <person name="Kohn L."/>
            <person name="Lapalu N."/>
            <person name="Plummer K.M."/>
            <person name="Pradier J.M."/>
            <person name="Quevillon E."/>
            <person name="Sharon A."/>
            <person name="Simon A."/>
            <person name="ten Have A."/>
            <person name="Tudzynski B."/>
            <person name="Tudzynski P."/>
            <person name="Wincker P."/>
            <person name="Andrew M."/>
            <person name="Anthouard V."/>
            <person name="Beever R.E."/>
            <person name="Beffa R."/>
            <person name="Benoit I."/>
            <person name="Bouzid O."/>
            <person name="Brault B."/>
            <person name="Chen Z."/>
            <person name="Choquer M."/>
            <person name="Collemare J."/>
            <person name="Cotton P."/>
            <person name="Danchin E.G."/>
            <person name="Da Silva C."/>
            <person name="Gautier A."/>
            <person name="Giraud C."/>
            <person name="Giraud T."/>
            <person name="Gonzalez C."/>
            <person name="Grossetete S."/>
            <person name="Guldener U."/>
            <person name="Henrissat B."/>
            <person name="Howlett B.J."/>
            <person name="Kodira C."/>
            <person name="Kretschmer M."/>
            <person name="Lappartient A."/>
            <person name="Leroch M."/>
            <person name="Levis C."/>
            <person name="Mauceli E."/>
            <person name="Neuveglise C."/>
            <person name="Oeser B."/>
            <person name="Pearson M."/>
            <person name="Poulain J."/>
            <person name="Poussereau N."/>
            <person name="Quesneville H."/>
            <person name="Rascle C."/>
            <person name="Schumacher J."/>
            <person name="Segurens B."/>
            <person name="Sexton A."/>
            <person name="Silva E."/>
            <person name="Sirven C."/>
            <person name="Soanes D.M."/>
            <person name="Talbot N.J."/>
            <person name="Templeton M."/>
            <person name="Yandava C."/>
            <person name="Yarden O."/>
            <person name="Zeng Q."/>
            <person name="Rollins J.A."/>
            <person name="Lebrun M.H."/>
            <person name="Dickman M."/>
        </authorList>
    </citation>
    <scope>NUCLEOTIDE SEQUENCE [LARGE SCALE GENOMIC DNA]</scope>
    <source>
        <strain evidence="3">T4</strain>
    </source>
</reference>
<evidence type="ECO:0000313" key="2">
    <source>
        <dbReference type="EMBL" id="CCD34045.1"/>
    </source>
</evidence>
<keyword evidence="1" id="KW-1133">Transmembrane helix</keyword>
<proteinExistence type="predicted"/>
<keyword evidence="1" id="KW-0812">Transmembrane</keyword>
<dbReference type="EMBL" id="FQ790294">
    <property type="protein sequence ID" value="CCD34045.1"/>
    <property type="molecule type" value="Genomic_DNA"/>
</dbReference>
<dbReference type="InParanoid" id="G2Y7Q5"/>
<name>G2Y7Q5_BOTF4</name>
<accession>G2Y7Q5</accession>
<feature type="transmembrane region" description="Helical" evidence="1">
    <location>
        <begin position="21"/>
        <end position="39"/>
    </location>
</feature>
<keyword evidence="1" id="KW-0472">Membrane</keyword>
<organism evidence="2 3">
    <name type="scientific">Botryotinia fuckeliana (strain T4)</name>
    <name type="common">Noble rot fungus</name>
    <name type="synonym">Botrytis cinerea</name>
    <dbReference type="NCBI Taxonomy" id="999810"/>
    <lineage>
        <taxon>Eukaryota</taxon>
        <taxon>Fungi</taxon>
        <taxon>Dikarya</taxon>
        <taxon>Ascomycota</taxon>
        <taxon>Pezizomycotina</taxon>
        <taxon>Leotiomycetes</taxon>
        <taxon>Helotiales</taxon>
        <taxon>Sclerotiniaceae</taxon>
        <taxon>Botrytis</taxon>
    </lineage>
</organism>
<protein>
    <submittedName>
        <fullName evidence="2">Uncharacterized protein</fullName>
    </submittedName>
</protein>
<evidence type="ECO:0000313" key="3">
    <source>
        <dbReference type="Proteomes" id="UP000008177"/>
    </source>
</evidence>
<dbReference type="Proteomes" id="UP000008177">
    <property type="component" value="Unplaced contigs"/>
</dbReference>